<accession>A0A1G9EDD1</accession>
<evidence type="ECO:0000256" key="1">
    <source>
        <dbReference type="SAM" id="Phobius"/>
    </source>
</evidence>
<keyword evidence="1" id="KW-0812">Transmembrane</keyword>
<feature type="transmembrane region" description="Helical" evidence="1">
    <location>
        <begin position="137"/>
        <end position="158"/>
    </location>
</feature>
<organism evidence="2 3">
    <name type="scientific">Meinhardsimonia xiamenensis</name>
    <dbReference type="NCBI Taxonomy" id="990712"/>
    <lineage>
        <taxon>Bacteria</taxon>
        <taxon>Pseudomonadati</taxon>
        <taxon>Pseudomonadota</taxon>
        <taxon>Alphaproteobacteria</taxon>
        <taxon>Rhodobacterales</taxon>
        <taxon>Paracoccaceae</taxon>
        <taxon>Meinhardsimonia</taxon>
    </lineage>
</organism>
<dbReference type="Proteomes" id="UP000199328">
    <property type="component" value="Unassembled WGS sequence"/>
</dbReference>
<keyword evidence="1" id="KW-1133">Transmembrane helix</keyword>
<feature type="transmembrane region" description="Helical" evidence="1">
    <location>
        <begin position="109"/>
        <end position="131"/>
    </location>
</feature>
<sequence length="179" mass="19796">MVDPKALRRWTNRALYVALCALLIFLDILPISVEAGRYPGPDVMLALTFAIVMRRPRHLPAPLIAAVFLATDLLYMRPPGLWTAMVVLGTEYLRVHQSVNEETPFVTEWLTVAGTLLAMLLAYRTVLWLTMVPQPPLTMAAAGAAATLLAYPLTVLVVRQVLRIRRAAPGEVDPLEGRV</sequence>
<dbReference type="OrthoDB" id="7629477at2"/>
<dbReference type="EMBL" id="FNFV01000004">
    <property type="protein sequence ID" value="SDK74157.1"/>
    <property type="molecule type" value="Genomic_DNA"/>
</dbReference>
<keyword evidence="3" id="KW-1185">Reference proteome</keyword>
<evidence type="ECO:0000313" key="2">
    <source>
        <dbReference type="EMBL" id="SDK74157.1"/>
    </source>
</evidence>
<reference evidence="3" key="1">
    <citation type="submission" date="2016-10" db="EMBL/GenBank/DDBJ databases">
        <authorList>
            <person name="Varghese N."/>
            <person name="Submissions S."/>
        </authorList>
    </citation>
    <scope>NUCLEOTIDE SEQUENCE [LARGE SCALE GENOMIC DNA]</scope>
    <source>
        <strain evidence="3">CGMCC 1.10789</strain>
    </source>
</reference>
<dbReference type="RefSeq" id="WP_092500473.1">
    <property type="nucleotide sequence ID" value="NZ_FNFV01000004.1"/>
</dbReference>
<gene>
    <name evidence="2" type="ORF">SAMN05216257_104262</name>
</gene>
<protein>
    <submittedName>
        <fullName evidence="2">Rod shape-determining protein MreD</fullName>
    </submittedName>
</protein>
<name>A0A1G9EDD1_9RHOB</name>
<keyword evidence="1" id="KW-0472">Membrane</keyword>
<proteinExistence type="predicted"/>
<evidence type="ECO:0000313" key="3">
    <source>
        <dbReference type="Proteomes" id="UP000199328"/>
    </source>
</evidence>
<dbReference type="STRING" id="990712.SAMN05216257_104262"/>
<dbReference type="AlphaFoldDB" id="A0A1G9EDD1"/>